<dbReference type="InterPro" id="IPR001036">
    <property type="entry name" value="Acrflvin-R"/>
</dbReference>
<dbReference type="PRINTS" id="PR00702">
    <property type="entry name" value="ACRIFLAVINRP"/>
</dbReference>
<dbReference type="SUPFAM" id="SSF82714">
    <property type="entry name" value="Multidrug efflux transporter AcrB TolC docking domain, DN and DC subdomains"/>
    <property type="match status" value="2"/>
</dbReference>
<keyword evidence="10" id="KW-1185">Reference proteome</keyword>
<evidence type="ECO:0000256" key="3">
    <source>
        <dbReference type="ARBA" id="ARBA00022475"/>
    </source>
</evidence>
<name>A0A498RF11_9FIRM</name>
<dbReference type="EMBL" id="UPPP01000080">
    <property type="protein sequence ID" value="VBB07768.1"/>
    <property type="molecule type" value="Genomic_DNA"/>
</dbReference>
<feature type="transmembrane region" description="Helical" evidence="8">
    <location>
        <begin position="865"/>
        <end position="884"/>
    </location>
</feature>
<dbReference type="Gene3D" id="3.30.2090.10">
    <property type="entry name" value="Multidrug efflux transporter AcrB TolC docking domain, DN and DC subdomains"/>
    <property type="match status" value="2"/>
</dbReference>
<evidence type="ECO:0000256" key="5">
    <source>
        <dbReference type="ARBA" id="ARBA00022692"/>
    </source>
</evidence>
<dbReference type="Gene3D" id="3.30.70.1440">
    <property type="entry name" value="Multidrug efflux transporter AcrB pore domain"/>
    <property type="match status" value="1"/>
</dbReference>
<evidence type="ECO:0000256" key="7">
    <source>
        <dbReference type="ARBA" id="ARBA00023136"/>
    </source>
</evidence>
<accession>A0A498RF11</accession>
<dbReference type="GO" id="GO:0042910">
    <property type="term" value="F:xenobiotic transmembrane transporter activity"/>
    <property type="evidence" value="ECO:0007669"/>
    <property type="project" value="TreeGrafter"/>
</dbReference>
<dbReference type="RefSeq" id="WP_122628695.1">
    <property type="nucleotide sequence ID" value="NZ_UPPP01000080.1"/>
</dbReference>
<evidence type="ECO:0000313" key="10">
    <source>
        <dbReference type="Proteomes" id="UP000277811"/>
    </source>
</evidence>
<evidence type="ECO:0000256" key="2">
    <source>
        <dbReference type="ARBA" id="ARBA00022448"/>
    </source>
</evidence>
<dbReference type="SUPFAM" id="SSF82693">
    <property type="entry name" value="Multidrug efflux transporter AcrB pore domain, PN1, PN2, PC1 and PC2 subdomains"/>
    <property type="match status" value="3"/>
</dbReference>
<keyword evidence="7 8" id="KW-0472">Membrane</keyword>
<gene>
    <name evidence="9" type="ORF">LUCI_3033</name>
</gene>
<proteinExistence type="predicted"/>
<dbReference type="Gene3D" id="3.30.70.1320">
    <property type="entry name" value="Multidrug efflux transporter AcrB pore domain like"/>
    <property type="match status" value="1"/>
</dbReference>
<dbReference type="GO" id="GO:0005886">
    <property type="term" value="C:plasma membrane"/>
    <property type="evidence" value="ECO:0007669"/>
    <property type="project" value="UniProtKB-SubCell"/>
</dbReference>
<feature type="transmembrane region" description="Helical" evidence="8">
    <location>
        <begin position="966"/>
        <end position="985"/>
    </location>
</feature>
<comment type="subcellular location">
    <subcellularLocation>
        <location evidence="1">Cell membrane</location>
        <topology evidence="1">Multi-pass membrane protein</topology>
    </subcellularLocation>
</comment>
<protein>
    <submittedName>
        <fullName evidence="9">Acriflavin resistance protein</fullName>
    </submittedName>
</protein>
<sequence>MNISAIWIRRPVMTILIMITLLSFGVISYWKLPVNDLPDVDYPAIQISASLPGANPETMASSVALPLEKQLSTISGVDSMTSISYTGTTTISMTFSLDRDIDGAANDVSAAISAATKRLPTNMPSPPTYTKTNPANQPVMYYVVSSKTMKMPEIEDYVQSQLIPAVSAVNGVSQALIFGQAQYAVRLRMDPDKMAVRGVGINEVSNAIINGNVNLPGGTLNGPDVTYNIDSSGQLMNAKEYNSLIVAYHNGNPIRLRDIGKATDSSENEKIVKNVITPGEEAPGVLVAIFKQPGSNAVQIASDVRKKMETVKKSLPQSLTVSLLYDKANFIHASVDDVEATLALTVLLVICVVFLFLGSLRATLIPGITVPLSLMATFAIMKISGFSLNTISLMALSLAAGFVVDDAVVVMENIVRRVEKGETPMAAAFSGSREICFTILSMTISLVVVFVPILFMSGIIGRLFREFAVSIAAAILFSGFISLTLTPMMCAYIIKPKNGDSKPSRIMEISERVFERARNFYGQTLTITLNHPLRVLVFILGVFVLAGFLYTKIDKGFIPSQDMDMFTIRTQADDRSSFDYLKNHQEEINKILEKLPGLRGAVSTVGSPTYNTGFIIVSLEDRKNRAESVDQIINRLRPEFNNVPGLRVTSYNPPPISMGSRQSYGVGQYTITSPNLDLLYKAANDMETQIKTIPGITDVVSSLQTKVPTMYLTIDRDKASALGLSANQIQDALYSAYGDRQVSTIYSASNEYDVFLDLGVNFQTDPSVLNKLYVKTGSSLGPSVTTPALVPLSTIGKLTQTMMPLSINHSGQMPSATIQFNLKPGYALGTAAAEIQTLAQKTLPSSVVGFFEGNASAYQSSFKNMGFLLLITVFLIYVVLGILYESFIHPITILTALPLAGAGALIFLMLFHMELDIYSYVGIIMLIGLVKKNGIMMVDFALELAEKQGLPSKEAIHQACLIRFRPIMMTTMAAVFGALPIALGYGSGGEARQPMGIAVVGGLVFSQFLTLYVTPVFYVWFDHLQQKLKARRQETERYVPPRRRQMFE</sequence>
<dbReference type="SUPFAM" id="SSF82866">
    <property type="entry name" value="Multidrug efflux transporter AcrB transmembrane domain"/>
    <property type="match status" value="2"/>
</dbReference>
<evidence type="ECO:0000313" key="9">
    <source>
        <dbReference type="EMBL" id="VBB07768.1"/>
    </source>
</evidence>
<dbReference type="Proteomes" id="UP000277811">
    <property type="component" value="Unassembled WGS sequence"/>
</dbReference>
<feature type="transmembrane region" description="Helical" evidence="8">
    <location>
        <begin position="391"/>
        <end position="415"/>
    </location>
</feature>
<keyword evidence="6 8" id="KW-1133">Transmembrane helix</keyword>
<evidence type="ECO:0000256" key="1">
    <source>
        <dbReference type="ARBA" id="ARBA00004651"/>
    </source>
</evidence>
<evidence type="ECO:0000256" key="8">
    <source>
        <dbReference type="SAM" id="Phobius"/>
    </source>
</evidence>
<dbReference type="OrthoDB" id="8270at2"/>
<feature type="transmembrane region" description="Helical" evidence="8">
    <location>
        <begin position="340"/>
        <end position="357"/>
    </location>
</feature>
<dbReference type="Gene3D" id="3.30.70.1430">
    <property type="entry name" value="Multidrug efflux transporter AcrB pore domain"/>
    <property type="match status" value="2"/>
</dbReference>
<dbReference type="FunFam" id="3.30.70.1430:FF:000001">
    <property type="entry name" value="Efflux pump membrane transporter"/>
    <property type="match status" value="1"/>
</dbReference>
<keyword evidence="5 8" id="KW-0812">Transmembrane</keyword>
<feature type="transmembrane region" description="Helical" evidence="8">
    <location>
        <begin position="435"/>
        <end position="461"/>
    </location>
</feature>
<reference evidence="9 10" key="1">
    <citation type="submission" date="2018-06" db="EMBL/GenBank/DDBJ databases">
        <authorList>
            <person name="Strepis N."/>
        </authorList>
    </citation>
    <scope>NUCLEOTIDE SEQUENCE [LARGE SCALE GENOMIC DNA]</scope>
    <source>
        <strain evidence="9">LUCI</strain>
    </source>
</reference>
<dbReference type="PANTHER" id="PTHR32063:SF21">
    <property type="entry name" value="MULTIDRUG RESISTANCE PROTEIN MDTB"/>
    <property type="match status" value="1"/>
</dbReference>
<evidence type="ECO:0000256" key="6">
    <source>
        <dbReference type="ARBA" id="ARBA00022989"/>
    </source>
</evidence>
<feature type="transmembrane region" description="Helical" evidence="8">
    <location>
        <begin position="917"/>
        <end position="945"/>
    </location>
</feature>
<organism evidence="9 10">
    <name type="scientific">Lucifera butyrica</name>
    <dbReference type="NCBI Taxonomy" id="1351585"/>
    <lineage>
        <taxon>Bacteria</taxon>
        <taxon>Bacillati</taxon>
        <taxon>Bacillota</taxon>
        <taxon>Negativicutes</taxon>
        <taxon>Veillonellales</taxon>
        <taxon>Veillonellaceae</taxon>
        <taxon>Lucifera</taxon>
    </lineage>
</organism>
<evidence type="ECO:0000256" key="4">
    <source>
        <dbReference type="ARBA" id="ARBA00022519"/>
    </source>
</evidence>
<dbReference type="Gene3D" id="1.20.1640.10">
    <property type="entry name" value="Multidrug efflux transporter AcrB transmembrane domain"/>
    <property type="match status" value="2"/>
</dbReference>
<feature type="transmembrane region" description="Helical" evidence="8">
    <location>
        <begin position="467"/>
        <end position="494"/>
    </location>
</feature>
<dbReference type="InterPro" id="IPR027463">
    <property type="entry name" value="AcrB_DN_DC_subdom"/>
</dbReference>
<dbReference type="FunFam" id="1.20.1640.10:FF:000001">
    <property type="entry name" value="Efflux pump membrane transporter"/>
    <property type="match status" value="1"/>
</dbReference>
<keyword evidence="3" id="KW-1003">Cell membrane</keyword>
<feature type="transmembrane region" description="Helical" evidence="8">
    <location>
        <begin position="533"/>
        <end position="551"/>
    </location>
</feature>
<dbReference type="AlphaFoldDB" id="A0A498RF11"/>
<feature type="transmembrane region" description="Helical" evidence="8">
    <location>
        <begin position="12"/>
        <end position="30"/>
    </location>
</feature>
<dbReference type="PANTHER" id="PTHR32063">
    <property type="match status" value="1"/>
</dbReference>
<keyword evidence="4" id="KW-0997">Cell inner membrane</keyword>
<keyword evidence="2" id="KW-0813">Transport</keyword>
<dbReference type="Pfam" id="PF00873">
    <property type="entry name" value="ACR_tran"/>
    <property type="match status" value="1"/>
</dbReference>
<feature type="transmembrane region" description="Helical" evidence="8">
    <location>
        <begin position="997"/>
        <end position="1021"/>
    </location>
</feature>